<dbReference type="AlphaFoldDB" id="A0AAX1UE34"/>
<protein>
    <submittedName>
        <fullName evidence="5">Transketolase family protein</fullName>
    </submittedName>
</protein>
<comment type="caution">
    <text evidence="5">The sequence shown here is derived from an EMBL/GenBank/DDBJ whole genome shotgun (WGS) entry which is preliminary data.</text>
</comment>
<evidence type="ECO:0000256" key="3">
    <source>
        <dbReference type="ARBA" id="ARBA00023052"/>
    </source>
</evidence>
<dbReference type="InterPro" id="IPR033248">
    <property type="entry name" value="Transketolase_C"/>
</dbReference>
<evidence type="ECO:0000256" key="1">
    <source>
        <dbReference type="ARBA" id="ARBA00001964"/>
    </source>
</evidence>
<dbReference type="Pfam" id="PF02780">
    <property type="entry name" value="Transketolase_C"/>
    <property type="match status" value="1"/>
</dbReference>
<dbReference type="RefSeq" id="WP_089257929.1">
    <property type="nucleotide sequence ID" value="NZ_CP033451.1"/>
</dbReference>
<comment type="cofactor">
    <cofactor evidence="1">
        <name>thiamine diphosphate</name>
        <dbReference type="ChEBI" id="CHEBI:58937"/>
    </cofactor>
</comment>
<name>A0AAX1UE34_CERSP</name>
<proteinExistence type="inferred from homology"/>
<dbReference type="InterPro" id="IPR029061">
    <property type="entry name" value="THDP-binding"/>
</dbReference>
<accession>A0AAX1UE34</accession>
<dbReference type="SUPFAM" id="SSF52518">
    <property type="entry name" value="Thiamin diphosphate-binding fold (THDP-binding)"/>
    <property type="match status" value="1"/>
</dbReference>
<dbReference type="Pfam" id="PF02779">
    <property type="entry name" value="Transket_pyr"/>
    <property type="match status" value="1"/>
</dbReference>
<dbReference type="EMBL" id="QWGP01000071">
    <property type="protein sequence ID" value="RHZ90371.1"/>
    <property type="molecule type" value="Genomic_DNA"/>
</dbReference>
<dbReference type="CDD" id="cd07033">
    <property type="entry name" value="TPP_PYR_DXS_TK_like"/>
    <property type="match status" value="1"/>
</dbReference>
<dbReference type="SUPFAM" id="SSF52922">
    <property type="entry name" value="TK C-terminal domain-like"/>
    <property type="match status" value="1"/>
</dbReference>
<dbReference type="FunFam" id="3.40.50.970:FF:000129">
    <property type="entry name" value="Transketolase"/>
    <property type="match status" value="1"/>
</dbReference>
<reference evidence="5 6" key="1">
    <citation type="submission" date="2018-08" db="EMBL/GenBank/DDBJ databases">
        <title>Draft genome sequence of Rhodobacter sphaeroides FY.</title>
        <authorList>
            <person name="Rayyan A."/>
            <person name="Meyer T.E."/>
            <person name="Kyndt J.A."/>
        </authorList>
    </citation>
    <scope>NUCLEOTIDE SEQUENCE [LARGE SCALE GENOMIC DNA]</scope>
    <source>
        <strain evidence="5 6">FY</strain>
    </source>
</reference>
<evidence type="ECO:0000313" key="5">
    <source>
        <dbReference type="EMBL" id="RHZ90371.1"/>
    </source>
</evidence>
<comment type="similarity">
    <text evidence="2">Belongs to the transketolase family.</text>
</comment>
<evidence type="ECO:0000313" key="6">
    <source>
        <dbReference type="Proteomes" id="UP000266305"/>
    </source>
</evidence>
<keyword evidence="3" id="KW-0786">Thiamine pyrophosphate</keyword>
<organism evidence="5 6">
    <name type="scientific">Cereibacter sphaeroides</name>
    <name type="common">Rhodobacter sphaeroides</name>
    <dbReference type="NCBI Taxonomy" id="1063"/>
    <lineage>
        <taxon>Bacteria</taxon>
        <taxon>Pseudomonadati</taxon>
        <taxon>Pseudomonadota</taxon>
        <taxon>Alphaproteobacteria</taxon>
        <taxon>Rhodobacterales</taxon>
        <taxon>Paracoccaceae</taxon>
        <taxon>Cereibacter</taxon>
    </lineage>
</organism>
<dbReference type="InterPro" id="IPR009014">
    <property type="entry name" value="Transketo_C/PFOR_II"/>
</dbReference>
<dbReference type="Gene3D" id="3.40.50.970">
    <property type="match status" value="1"/>
</dbReference>
<evidence type="ECO:0000256" key="2">
    <source>
        <dbReference type="ARBA" id="ARBA00007131"/>
    </source>
</evidence>
<dbReference type="SMART" id="SM00861">
    <property type="entry name" value="Transket_pyr"/>
    <property type="match status" value="1"/>
</dbReference>
<dbReference type="InterPro" id="IPR005475">
    <property type="entry name" value="Transketolase-like_Pyr-bd"/>
</dbReference>
<evidence type="ECO:0000259" key="4">
    <source>
        <dbReference type="SMART" id="SM00861"/>
    </source>
</evidence>
<dbReference type="PANTHER" id="PTHR43825">
    <property type="entry name" value="PYRUVATE DEHYDROGENASE E1 COMPONENT"/>
    <property type="match status" value="1"/>
</dbReference>
<dbReference type="Proteomes" id="UP000266305">
    <property type="component" value="Unassembled WGS sequence"/>
</dbReference>
<dbReference type="PANTHER" id="PTHR43825:SF1">
    <property type="entry name" value="TRANSKETOLASE-LIKE PYRIMIDINE-BINDING DOMAIN-CONTAINING PROTEIN"/>
    <property type="match status" value="1"/>
</dbReference>
<dbReference type="InterPro" id="IPR051157">
    <property type="entry name" value="PDH/Transketolase"/>
</dbReference>
<sequence length="334" mass="36081">MTTAALGNLTPALKAPDIAASSIDEGHRTVSMPFGRALIKLAETRPEIVGMSADLAKYTDIHVFAERFPDRFYQMGMSEQLMATAAGGLAKEGFIPFATTYATFASRRCYDFMSQAVAEQHASVKLIGGLPGLTTGYGPSHQATDDIAIFRAMPNLTIIDPCDACEIEQMVPAIADHPGPVYARILRGNVASVLDEYGYRFEIGKSALLRGGNDVLIVSTGFMTMRALDTARDLKADGIDVAVLHVPTIKPLDEMGILREVRRGGRLIVTAENHSIVGGLGDAVASLIGRSGLATELRQIALPDRFLDAGTLPVLQERYGITRNAMCENIRRWL</sequence>
<feature type="domain" description="Transketolase-like pyrimidine-binding" evidence="4">
    <location>
        <begin position="28"/>
        <end position="193"/>
    </location>
</feature>
<dbReference type="Gene3D" id="3.40.50.920">
    <property type="match status" value="1"/>
</dbReference>
<gene>
    <name evidence="5" type="ORF">D1114_23555</name>
</gene>